<gene>
    <name evidence="4" type="ORF">FHE65_23475</name>
</gene>
<feature type="compositionally biased region" description="Basic and acidic residues" evidence="1">
    <location>
        <begin position="7"/>
        <end position="29"/>
    </location>
</feature>
<dbReference type="PANTHER" id="PTHR34700">
    <property type="entry name" value="POTASSIUM BINDING PROTEIN KBP"/>
    <property type="match status" value="1"/>
</dbReference>
<feature type="domain" description="Bacterial transcriptional activator" evidence="3">
    <location>
        <begin position="756"/>
        <end position="898"/>
    </location>
</feature>
<dbReference type="Gene3D" id="1.25.40.10">
    <property type="entry name" value="Tetratricopeptide repeat domain"/>
    <property type="match status" value="1"/>
</dbReference>
<dbReference type="InterPro" id="IPR011990">
    <property type="entry name" value="TPR-like_helical_dom_sf"/>
</dbReference>
<dbReference type="RefSeq" id="WP_139106705.1">
    <property type="nucleotide sequence ID" value="NZ_VDFR01000111.1"/>
</dbReference>
<dbReference type="SMART" id="SM01043">
    <property type="entry name" value="BTAD"/>
    <property type="match status" value="1"/>
</dbReference>
<accession>A0A5C4MHN7</accession>
<dbReference type="InterPro" id="IPR036779">
    <property type="entry name" value="LysM_dom_sf"/>
</dbReference>
<feature type="transmembrane region" description="Helical" evidence="2">
    <location>
        <begin position="81"/>
        <end position="105"/>
    </location>
</feature>
<dbReference type="InterPro" id="IPR052196">
    <property type="entry name" value="Bact_Kbp"/>
</dbReference>
<dbReference type="InterPro" id="IPR018392">
    <property type="entry name" value="LysM"/>
</dbReference>
<keyword evidence="2" id="KW-0472">Membrane</keyword>
<reference evidence="4 5" key="1">
    <citation type="submission" date="2019-05" db="EMBL/GenBank/DDBJ databases">
        <title>Mumia sp. nov., isolated from the intestinal contents of plateau pika (Ochotona curzoniae) in the Qinghai-Tibet plateau of China.</title>
        <authorList>
            <person name="Tian Z."/>
        </authorList>
    </citation>
    <scope>NUCLEOTIDE SEQUENCE [LARGE SCALE GENOMIC DNA]</scope>
    <source>
        <strain evidence="5">527</strain>
    </source>
</reference>
<dbReference type="OrthoDB" id="8444614at2"/>
<feature type="region of interest" description="Disordered" evidence="1">
    <location>
        <begin position="275"/>
        <end position="308"/>
    </location>
</feature>
<evidence type="ECO:0000313" key="4">
    <source>
        <dbReference type="EMBL" id="TNC39996.1"/>
    </source>
</evidence>
<feature type="compositionally biased region" description="Pro residues" evidence="1">
    <location>
        <begin position="275"/>
        <end position="287"/>
    </location>
</feature>
<dbReference type="Proteomes" id="UP000306740">
    <property type="component" value="Unassembled WGS sequence"/>
</dbReference>
<sequence>MTMTTSRAKDDRAGDPTRFAEPRGPQRESRRPLEVLGAVAALALLLVGLPVALVLLSGPPPVPTSIPSLTNAARQLSMNDLLTVLVAVVWLAWLWFVVCVGVEVVAARRGGLARTLPLAGPLQHLARVLIGVLLLSGIVAGPAQAATATADHVSPSTRVVLADSSLQQASVVTGAAEASALPGAATEADREHSPLVGKKVYVVKPPHKGYHDNLWDIAERHLGDGRRYQEIYHLNKDREQPDGGQVELARLIHPGWELVMPEDAVGVDRVAAPAPAPVEAPPVPMDTPAPADDGAGAGGAEGGADGAGETASVFSDSVRSYGGIGLLAAGVLGALALQRRRQRGTRPSDDARAVEAELRVSASTDRVHRLDHALRDLTATCRTEGAVPPPVYAAFVDDESVELLMAPAQPRPLKGWEAVDDGARWRSTADPRTGAPGESSPYPGLVGLGVDGEGRDVLIDLEAAGGVVSLVGDVVTAEQVAAALALQAATAPWAEAVRVSISDLPEEIATIVEGRVRVTDLAEEIGQVEQFYAGRTDDVLTGRMRRRGLFSHLVVAGRVPDASIAERLGALVGGGRRTLSIVVVGEHRDARWQLHVDANGTLSAPQLGLTVEANRVTAAQVSAVAALFDATRVADRPDDGRRVRVDSPEVGHDDAAWATAQRRIGVLGRLAVQGTNQIAADRRPLAEEMVVHLALHRDGVHPTVLAAALWPRGVTADVRDSAVERARAWLGTDVDGSHLLQETADGRLRLSDSVVCDWDCARTLFLRSRTASTEREEVELLRRGLQMVRGEAFSGTPQGRYGWVAEDDLPREIARVVVDAADRLTTLLGDDDPSGASDAAAAGLRAWPTEQRLWRALVRARHAMNGVAGVMQTVEAMVARMDGVALEPETEALLDELMPTGPGDALAGAN</sequence>
<name>A0A5C4MHN7_9ACTN</name>
<feature type="compositionally biased region" description="Gly residues" evidence="1">
    <location>
        <begin position="295"/>
        <end position="306"/>
    </location>
</feature>
<evidence type="ECO:0000313" key="5">
    <source>
        <dbReference type="Proteomes" id="UP000306740"/>
    </source>
</evidence>
<dbReference type="Gene3D" id="3.10.350.10">
    <property type="entry name" value="LysM domain"/>
    <property type="match status" value="1"/>
</dbReference>
<feature type="region of interest" description="Disordered" evidence="1">
    <location>
        <begin position="1"/>
        <end position="29"/>
    </location>
</feature>
<comment type="caution">
    <text evidence="4">The sequence shown here is derived from an EMBL/GenBank/DDBJ whole genome shotgun (WGS) entry which is preliminary data.</text>
</comment>
<keyword evidence="2" id="KW-1133">Transmembrane helix</keyword>
<evidence type="ECO:0000256" key="1">
    <source>
        <dbReference type="SAM" id="MobiDB-lite"/>
    </source>
</evidence>
<keyword evidence="2" id="KW-0812">Transmembrane</keyword>
<dbReference type="AlphaFoldDB" id="A0A5C4MHN7"/>
<evidence type="ECO:0000256" key="2">
    <source>
        <dbReference type="SAM" id="Phobius"/>
    </source>
</evidence>
<dbReference type="CDD" id="cd00118">
    <property type="entry name" value="LysM"/>
    <property type="match status" value="1"/>
</dbReference>
<proteinExistence type="predicted"/>
<dbReference type="InterPro" id="IPR005158">
    <property type="entry name" value="BTAD"/>
</dbReference>
<feature type="transmembrane region" description="Helical" evidence="2">
    <location>
        <begin position="35"/>
        <end position="56"/>
    </location>
</feature>
<dbReference type="PANTHER" id="PTHR34700:SF4">
    <property type="entry name" value="PHAGE-LIKE ELEMENT PBSX PROTEIN XKDP"/>
    <property type="match status" value="1"/>
</dbReference>
<feature type="transmembrane region" description="Helical" evidence="2">
    <location>
        <begin position="125"/>
        <end position="143"/>
    </location>
</feature>
<organism evidence="4 5">
    <name type="scientific">Mumia zhuanghuii</name>
    <dbReference type="NCBI Taxonomy" id="2585211"/>
    <lineage>
        <taxon>Bacteria</taxon>
        <taxon>Bacillati</taxon>
        <taxon>Actinomycetota</taxon>
        <taxon>Actinomycetes</taxon>
        <taxon>Propionibacteriales</taxon>
        <taxon>Nocardioidaceae</taxon>
        <taxon>Mumia</taxon>
    </lineage>
</organism>
<dbReference type="EMBL" id="VDFR01000111">
    <property type="protein sequence ID" value="TNC39996.1"/>
    <property type="molecule type" value="Genomic_DNA"/>
</dbReference>
<protein>
    <recommendedName>
        <fullName evidence="3">Bacterial transcriptional activator domain-containing protein</fullName>
    </recommendedName>
</protein>
<evidence type="ECO:0000259" key="3">
    <source>
        <dbReference type="SMART" id="SM01043"/>
    </source>
</evidence>